<feature type="compositionally biased region" description="Basic and acidic residues" evidence="1">
    <location>
        <begin position="763"/>
        <end position="784"/>
    </location>
</feature>
<evidence type="ECO:0000256" key="1">
    <source>
        <dbReference type="SAM" id="MobiDB-lite"/>
    </source>
</evidence>
<feature type="region of interest" description="Disordered" evidence="1">
    <location>
        <begin position="252"/>
        <end position="287"/>
    </location>
</feature>
<feature type="region of interest" description="Disordered" evidence="1">
    <location>
        <begin position="879"/>
        <end position="907"/>
    </location>
</feature>
<reference evidence="2 3" key="1">
    <citation type="submission" date="2017-06" db="EMBL/GenBank/DDBJ databases">
        <title>Ant-infecting Ophiocordyceps genomes reveal a high diversity of potential behavioral manipulation genes and a possible major role for enterotoxins.</title>
        <authorList>
            <person name="De Bekker C."/>
            <person name="Evans H.C."/>
            <person name="Brachmann A."/>
            <person name="Hughes D.P."/>
        </authorList>
    </citation>
    <scope>NUCLEOTIDE SEQUENCE [LARGE SCALE GENOMIC DNA]</scope>
    <source>
        <strain evidence="2 3">Map16</strain>
    </source>
</reference>
<accession>A0A2C5Z9H1</accession>
<dbReference type="STRING" id="2004952.A0A2C5Z9H1"/>
<feature type="region of interest" description="Disordered" evidence="1">
    <location>
        <begin position="727"/>
        <end position="822"/>
    </location>
</feature>
<dbReference type="Proteomes" id="UP000226431">
    <property type="component" value="Unassembled WGS sequence"/>
</dbReference>
<feature type="compositionally biased region" description="Polar residues" evidence="1">
    <location>
        <begin position="940"/>
        <end position="950"/>
    </location>
</feature>
<feature type="compositionally biased region" description="Polar residues" evidence="1">
    <location>
        <begin position="805"/>
        <end position="819"/>
    </location>
</feature>
<evidence type="ECO:0000313" key="3">
    <source>
        <dbReference type="Proteomes" id="UP000226431"/>
    </source>
</evidence>
<name>A0A2C5Z9H1_9HYPO</name>
<dbReference type="InterPro" id="IPR011990">
    <property type="entry name" value="TPR-like_helical_dom_sf"/>
</dbReference>
<organism evidence="2 3">
    <name type="scientific">Ophiocordyceps camponoti-rufipedis</name>
    <dbReference type="NCBI Taxonomy" id="2004952"/>
    <lineage>
        <taxon>Eukaryota</taxon>
        <taxon>Fungi</taxon>
        <taxon>Dikarya</taxon>
        <taxon>Ascomycota</taxon>
        <taxon>Pezizomycotina</taxon>
        <taxon>Sordariomycetes</taxon>
        <taxon>Hypocreomycetidae</taxon>
        <taxon>Hypocreales</taxon>
        <taxon>Ophiocordycipitaceae</taxon>
        <taxon>Ophiocordyceps</taxon>
    </lineage>
</organism>
<gene>
    <name evidence="2" type="ORF">CDD80_1539</name>
</gene>
<feature type="compositionally biased region" description="Acidic residues" evidence="1">
    <location>
        <begin position="879"/>
        <end position="889"/>
    </location>
</feature>
<dbReference type="EMBL" id="NJES01000164">
    <property type="protein sequence ID" value="PHH76430.1"/>
    <property type="molecule type" value="Genomic_DNA"/>
</dbReference>
<proteinExistence type="predicted"/>
<sequence length="1304" mass="144975">MDPLSISASAVSIGQLVAVVSKSLYDFTKHAINAETEVETLRSELSTLTGHLSSIDTTLRKCRPTPSRAPVENHVLVQGDLALEHCAITLTKLQTFLERVGTCSGGLWRVKVAFNFSVHGKELEGYRTEISKSNAGLLTMLSVLNVSLSLQAHHSVSRIAAALDTLKASADEAKRKSQHPTKANIADDMLSRNLRKLADAATRFHSDASTTAGSVRDQSSVVSSTPAGSVYGDMDTMTPTAAKRLKDYLSKDEYVDPRHRGNGRLPTEASAPDSPLDTLIDSEDGRERAHGSILNEWSFKMQLPKMEVYEDLAWKCMMMRDFTGAIQFLEAAISESQQAHQAVSIETHTRLALCHLFNHDREKVLKLIVSLPLDIEVCNLMHALALAYLAECAFDQARAWGEKAFCTKRKLLGDKDVETMESQWLLAKIYEISGDIISFLALKRSMPDGIEFEYSHPRDELAFIVKHTKLLPEELISFQDSVPDMAELDVGGHSNAANSPRQPYDPILETLRRQELLDMDTSKEVVFSPEPVEIIPDGDTIPLEQITTAQVRRGITKRFAQMLRPRPMGRAVSDPPRRAGPTTTAEPEQKDTGIVSRSKTVLQKSKLSLSSVNVPRETVRKTMSSEHCKLAEDVQQFLKVDKPEPLPKELVDVRRVEEVVRQHEDFHRRREAAVHRQRHAEFLAERARGLQHLYSSYHTTSAQSLGETHSFGPAELPDTGLKHGRDLEEEASENQPVCVSGVSSGSPGGYGGEISPYSALGHTRPERGQERLQPEGESEDRGEAADDEVEESLSPRNESSDAKNDSNTSVIPDDNSINMVDSDDNSVIMVDPDDNFINTVDPEDNCIKPLAQRDQSDDEDETICPNSPTKIVITIQDMDSPEGTEDDPPPTDPLSPSAAPYVAESPVESESLSAWWEEYLARREVNRDMWVGAGSRPEASGSTPIQSRRQWSPVADDHRSRPGSPAPTMKQSSPCNSFGKAVSLKPLFATRILPQATLQRHSKLHLPPIQPLTLTINSSLSTSSPISQQHPRLLTQKTMATCRPSRDARLASLHLEYPLWLFDVDQGPWPRKHVDILPGSRPAKITGWYAWPWEYGTGLKRVNDELPDNVMDTSKEGAKPPAAVQPLLDQLRYDDRFQPDSFRVVFEDGSGRSSRDLAEFVFDKNAKGYVAPARILRVERKWDQVPVWDRETGEALFQSESLANMAYGIASLVHNDDELVHAAGVKPTDDGSSIRKAEFQLLDDESYVKGIVYPRRWQKERGLALNLGPDSDWNKGRLAGTLLEGRPWSEVEDFYRDERGGPLL</sequence>
<keyword evidence="3" id="KW-1185">Reference proteome</keyword>
<dbReference type="OrthoDB" id="4926256at2759"/>
<evidence type="ECO:0000313" key="2">
    <source>
        <dbReference type="EMBL" id="PHH76430.1"/>
    </source>
</evidence>
<dbReference type="SUPFAM" id="SSF48452">
    <property type="entry name" value="TPR-like"/>
    <property type="match status" value="1"/>
</dbReference>
<protein>
    <recommendedName>
        <fullName evidence="4">Fungal N-terminal domain-containing protein</fullName>
    </recommendedName>
</protein>
<comment type="caution">
    <text evidence="2">The sequence shown here is derived from an EMBL/GenBank/DDBJ whole genome shotgun (WGS) entry which is preliminary data.</text>
</comment>
<feature type="region of interest" description="Disordered" evidence="1">
    <location>
        <begin position="566"/>
        <end position="595"/>
    </location>
</feature>
<feature type="region of interest" description="Disordered" evidence="1">
    <location>
        <begin position="933"/>
        <end position="976"/>
    </location>
</feature>
<evidence type="ECO:0008006" key="4">
    <source>
        <dbReference type="Google" id="ProtNLM"/>
    </source>
</evidence>